<name>A7AN36_BABBO</name>
<evidence type="ECO:0000313" key="2">
    <source>
        <dbReference type="Proteomes" id="UP000002173"/>
    </source>
</evidence>
<gene>
    <name evidence="1" type="ORF">BBOV_III004070</name>
</gene>
<accession>A7AN36</accession>
<evidence type="ECO:0000313" key="1">
    <source>
        <dbReference type="EMBL" id="EDO07970.1"/>
    </source>
</evidence>
<dbReference type="Proteomes" id="UP000002173">
    <property type="component" value="Chromosome 3"/>
</dbReference>
<dbReference type="eggNOG" id="ENOG502TNDA">
    <property type="taxonomic scope" value="Eukaryota"/>
</dbReference>
<sequence length="373" mass="44497">MTIGLHRYDDHRRPVGTNYGAFLNHGVSIFDPGHSRISGLLMSRKVVFGYKYNAERVKRKGTVRSQIYYDMYKEKHPLYVIHRFMHEHDPGNPNFNYDIDLATKPLCTRHIFKHYKKDNRLRFFWYASGKKKPNGPCSRYINYARCYNEFRFSKLESYYHILPYVHEHYKDDPRYIYFMNRFLAFHGRVAAAKRELLVKSVEAGLDRPEEYRRSLSWREIKEQQRREVSDLYEKHGIKDRIEVRLGGGKSFIVKPDGFTVHGEYYSRIDKKERHSPYDIYTPYYRTCNSSKRRRFRERGRPLDPKDRCATRRERLLKRRAERESREGKDAFTKKLLKKKKSFKVLPPPGWMPEECIGLVEPVIAQVNSATSGG</sequence>
<dbReference type="InParanoid" id="A7AN36"/>
<dbReference type="AlphaFoldDB" id="A7AN36"/>
<dbReference type="OMA" id="RCRILLM"/>
<comment type="caution">
    <text evidence="1">The sequence shown here is derived from an EMBL/GenBank/DDBJ whole genome shotgun (WGS) entry which is preliminary data.</text>
</comment>
<reference evidence="1 2" key="1">
    <citation type="journal article" date="2007" name="PLoS Pathog.">
        <title>Genome sequence of Babesia bovis and comparative analysis of apicomplexan hemoprotozoa.</title>
        <authorList>
            <person name="Brayton K.A."/>
            <person name="Lau A.O.T."/>
            <person name="Herndon D.R."/>
            <person name="Hannick L."/>
            <person name="Kappmeyer L.S."/>
            <person name="Berens S.J."/>
            <person name="Bidwell S.L."/>
            <person name="Brown W.C."/>
            <person name="Crabtree J."/>
            <person name="Fadrosh D."/>
            <person name="Feldblum T."/>
            <person name="Forberger H.A."/>
            <person name="Haas B.J."/>
            <person name="Howell J.M."/>
            <person name="Khouri H."/>
            <person name="Koo H."/>
            <person name="Mann D.J."/>
            <person name="Norimine J."/>
            <person name="Paulsen I.T."/>
            <person name="Radune D."/>
            <person name="Ren Q."/>
            <person name="Smith R.K. Jr."/>
            <person name="Suarez C.E."/>
            <person name="White O."/>
            <person name="Wortman J.R."/>
            <person name="Knowles D.P. Jr."/>
            <person name="McElwain T.F."/>
            <person name="Nene V.M."/>
        </authorList>
    </citation>
    <scope>NUCLEOTIDE SEQUENCE [LARGE SCALE GENOMIC DNA]</scope>
    <source>
        <strain evidence="1">T2Bo</strain>
    </source>
</reference>
<dbReference type="VEuPathDB" id="PiroplasmaDB:BBOV_III004070"/>
<dbReference type="EMBL" id="AAXT01000001">
    <property type="protein sequence ID" value="EDO07970.1"/>
    <property type="molecule type" value="Genomic_DNA"/>
</dbReference>
<keyword evidence="2" id="KW-1185">Reference proteome</keyword>
<protein>
    <submittedName>
        <fullName evidence="1">Uncharacterized protein</fullName>
    </submittedName>
</protein>
<dbReference type="KEGG" id="bbo:BBOV_III004070"/>
<dbReference type="GeneID" id="5479787"/>
<proteinExistence type="predicted"/>
<organism evidence="1 2">
    <name type="scientific">Babesia bovis</name>
    <dbReference type="NCBI Taxonomy" id="5865"/>
    <lineage>
        <taxon>Eukaryota</taxon>
        <taxon>Sar</taxon>
        <taxon>Alveolata</taxon>
        <taxon>Apicomplexa</taxon>
        <taxon>Aconoidasida</taxon>
        <taxon>Piroplasmida</taxon>
        <taxon>Babesiidae</taxon>
        <taxon>Babesia</taxon>
    </lineage>
</organism>